<dbReference type="AlphaFoldDB" id="A0A377G822"/>
<dbReference type="InterPro" id="IPR010321">
    <property type="entry name" value="DUF922"/>
</dbReference>
<dbReference type="RefSeq" id="WP_019349897.1">
    <property type="nucleotide sequence ID" value="NZ_JAPHOO010000001.1"/>
</dbReference>
<evidence type="ECO:0000313" key="2">
    <source>
        <dbReference type="EMBL" id="STO20610.1"/>
    </source>
</evidence>
<reference evidence="2 3" key="1">
    <citation type="submission" date="2018-06" db="EMBL/GenBank/DDBJ databases">
        <authorList>
            <consortium name="Pathogen Informatics"/>
            <person name="Doyle S."/>
        </authorList>
    </citation>
    <scope>NUCLEOTIDE SEQUENCE [LARGE SCALE GENOMIC DNA]</scope>
    <source>
        <strain evidence="2 3">NCTC11370</strain>
    </source>
</reference>
<dbReference type="OrthoDB" id="532520at2"/>
<protein>
    <submittedName>
        <fullName evidence="2">Predicted secreted Zn-dependent protease</fullName>
    </submittedName>
</protein>
<dbReference type="Pfam" id="PF06037">
    <property type="entry name" value="DUF922"/>
    <property type="match status" value="1"/>
</dbReference>
<dbReference type="GO" id="GO:0006508">
    <property type="term" value="P:proteolysis"/>
    <property type="evidence" value="ECO:0007669"/>
    <property type="project" value="UniProtKB-KW"/>
</dbReference>
<sequence length="195" mass="22621">MIKKITFILIHLFAFNLKIHAVPTVNNLQTFYKITGVTEQELRQQLNDLGPISMGRHYDAKTSWYINWNYKWRTDNEREKGCYLTEVNVTADIVTLLPAWENKNYRSSEPRLKWENYLANLIRHEEGHGNNGREAAAELEEALLKIPPMLSCELLQSAIQNTAQNIINQHNNWDVTYDLTTQHGKTQGAYFPGTE</sequence>
<organism evidence="2 3">
    <name type="scientific">Fluoribacter dumoffii</name>
    <dbReference type="NCBI Taxonomy" id="463"/>
    <lineage>
        <taxon>Bacteria</taxon>
        <taxon>Pseudomonadati</taxon>
        <taxon>Pseudomonadota</taxon>
        <taxon>Gammaproteobacteria</taxon>
        <taxon>Legionellales</taxon>
        <taxon>Legionellaceae</taxon>
        <taxon>Fluoribacter</taxon>
    </lineage>
</organism>
<keyword evidence="2" id="KW-0645">Protease</keyword>
<dbReference type="Proteomes" id="UP000254554">
    <property type="component" value="Unassembled WGS sequence"/>
</dbReference>
<accession>A0A377G822</accession>
<keyword evidence="3" id="KW-1185">Reference proteome</keyword>
<proteinExistence type="predicted"/>
<feature type="signal peptide" evidence="1">
    <location>
        <begin position="1"/>
        <end position="21"/>
    </location>
</feature>
<dbReference type="EMBL" id="UGGT01000001">
    <property type="protein sequence ID" value="STO20610.1"/>
    <property type="molecule type" value="Genomic_DNA"/>
</dbReference>
<evidence type="ECO:0000256" key="1">
    <source>
        <dbReference type="SAM" id="SignalP"/>
    </source>
</evidence>
<dbReference type="GeneID" id="93292704"/>
<keyword evidence="2" id="KW-0378">Hydrolase</keyword>
<name>A0A377G822_9GAMM</name>
<feature type="chain" id="PRO_5016730118" evidence="1">
    <location>
        <begin position="22"/>
        <end position="195"/>
    </location>
</feature>
<dbReference type="GO" id="GO:0008233">
    <property type="term" value="F:peptidase activity"/>
    <property type="evidence" value="ECO:0007669"/>
    <property type="project" value="UniProtKB-KW"/>
</dbReference>
<gene>
    <name evidence="2" type="ORF">NCTC11370_00669</name>
</gene>
<keyword evidence="1" id="KW-0732">Signal</keyword>
<evidence type="ECO:0000313" key="3">
    <source>
        <dbReference type="Proteomes" id="UP000254554"/>
    </source>
</evidence>